<feature type="compositionally biased region" description="Basic residues" evidence="1">
    <location>
        <begin position="13"/>
        <end position="28"/>
    </location>
</feature>
<feature type="compositionally biased region" description="Low complexity" evidence="1">
    <location>
        <begin position="32"/>
        <end position="46"/>
    </location>
</feature>
<feature type="compositionally biased region" description="Acidic residues" evidence="1">
    <location>
        <begin position="575"/>
        <end position="588"/>
    </location>
</feature>
<organism evidence="2 3">
    <name type="scientific">Trichoderma ghanense</name>
    <dbReference type="NCBI Taxonomy" id="65468"/>
    <lineage>
        <taxon>Eukaryota</taxon>
        <taxon>Fungi</taxon>
        <taxon>Dikarya</taxon>
        <taxon>Ascomycota</taxon>
        <taxon>Pezizomycotina</taxon>
        <taxon>Sordariomycetes</taxon>
        <taxon>Hypocreomycetidae</taxon>
        <taxon>Hypocreales</taxon>
        <taxon>Hypocreaceae</taxon>
        <taxon>Trichoderma</taxon>
    </lineage>
</organism>
<reference evidence="2 3" key="1">
    <citation type="submission" date="2018-01" db="EMBL/GenBank/DDBJ databases">
        <title>Genome characterization of the sugarcane-associated fungus Trichoderma ghanense CCMA-1212 and their application in lignocelulose bioconversion.</title>
        <authorList>
            <person name="Steindorff A.S."/>
            <person name="Mendes T.D."/>
            <person name="Vilela E.S.D."/>
            <person name="Rodrigues D.S."/>
            <person name="Formighieri E.F."/>
            <person name="Melo I.S."/>
            <person name="Favaro L.C.L."/>
        </authorList>
    </citation>
    <scope>NUCLEOTIDE SEQUENCE [LARGE SCALE GENOMIC DNA]</scope>
    <source>
        <strain evidence="2 3">CCMA-1212</strain>
    </source>
</reference>
<keyword evidence="3" id="KW-1185">Reference proteome</keyword>
<feature type="compositionally biased region" description="Polar residues" evidence="1">
    <location>
        <begin position="285"/>
        <end position="298"/>
    </location>
</feature>
<name>A0ABY2H420_9HYPO</name>
<feature type="compositionally biased region" description="Pro residues" evidence="1">
    <location>
        <begin position="876"/>
        <end position="900"/>
    </location>
</feature>
<feature type="region of interest" description="Disordered" evidence="1">
    <location>
        <begin position="1"/>
        <end position="63"/>
    </location>
</feature>
<dbReference type="RefSeq" id="XP_073558453.1">
    <property type="nucleotide sequence ID" value="XM_073703286.1"/>
</dbReference>
<feature type="compositionally biased region" description="Basic and acidic residues" evidence="1">
    <location>
        <begin position="688"/>
        <end position="697"/>
    </location>
</feature>
<dbReference type="EMBL" id="PPTA01000007">
    <property type="protein sequence ID" value="TFB02252.1"/>
    <property type="molecule type" value="Genomic_DNA"/>
</dbReference>
<proteinExistence type="predicted"/>
<feature type="compositionally biased region" description="Low complexity" evidence="1">
    <location>
        <begin position="1116"/>
        <end position="1126"/>
    </location>
</feature>
<feature type="compositionally biased region" description="Pro residues" evidence="1">
    <location>
        <begin position="796"/>
        <end position="810"/>
    </location>
</feature>
<feature type="compositionally biased region" description="Basic residues" evidence="1">
    <location>
        <begin position="258"/>
        <end position="268"/>
    </location>
</feature>
<feature type="compositionally biased region" description="Low complexity" evidence="1">
    <location>
        <begin position="999"/>
        <end position="1010"/>
    </location>
</feature>
<comment type="caution">
    <text evidence="2">The sequence shown here is derived from an EMBL/GenBank/DDBJ whole genome shotgun (WGS) entry which is preliminary data.</text>
</comment>
<feature type="compositionally biased region" description="Low complexity" evidence="1">
    <location>
        <begin position="850"/>
        <end position="867"/>
    </location>
</feature>
<feature type="compositionally biased region" description="Basic and acidic residues" evidence="1">
    <location>
        <begin position="1"/>
        <end position="11"/>
    </location>
</feature>
<feature type="region of interest" description="Disordered" evidence="1">
    <location>
        <begin position="564"/>
        <end position="593"/>
    </location>
</feature>
<feature type="region of interest" description="Disordered" evidence="1">
    <location>
        <begin position="669"/>
        <end position="708"/>
    </location>
</feature>
<feature type="compositionally biased region" description="Basic residues" evidence="1">
    <location>
        <begin position="1225"/>
        <end position="1242"/>
    </location>
</feature>
<feature type="region of interest" description="Disordered" evidence="1">
    <location>
        <begin position="796"/>
        <end position="1262"/>
    </location>
</feature>
<feature type="region of interest" description="Disordered" evidence="1">
    <location>
        <begin position="314"/>
        <end position="333"/>
    </location>
</feature>
<evidence type="ECO:0000256" key="1">
    <source>
        <dbReference type="SAM" id="MobiDB-lite"/>
    </source>
</evidence>
<protein>
    <submittedName>
        <fullName evidence="2">Uncharacterized protein</fullName>
    </submittedName>
</protein>
<feature type="compositionally biased region" description="Pro residues" evidence="1">
    <location>
        <begin position="836"/>
        <end position="849"/>
    </location>
</feature>
<feature type="compositionally biased region" description="Low complexity" evidence="1">
    <location>
        <begin position="1149"/>
        <end position="1163"/>
    </location>
</feature>
<feature type="region of interest" description="Disordered" evidence="1">
    <location>
        <begin position="347"/>
        <end position="367"/>
    </location>
</feature>
<feature type="compositionally biased region" description="Low complexity" evidence="1">
    <location>
        <begin position="1214"/>
        <end position="1224"/>
    </location>
</feature>
<evidence type="ECO:0000313" key="3">
    <source>
        <dbReference type="Proteomes" id="UP001642720"/>
    </source>
</evidence>
<feature type="region of interest" description="Disordered" evidence="1">
    <location>
        <begin position="248"/>
        <end position="301"/>
    </location>
</feature>
<sequence length="1262" mass="135919">MAAENEREPAARGRGRGGRGGRAGRGRGGRGASNNAAAGVAKAANNKSGRGGTRRGRAKSFADSRVQAAYERQRDLKATYQTVAYAIKTALQELADRSIDDVLRNFDLDDYEATGELNDRLDQKLALFERQFQAKTQLAKETYDSSVYVTEQEFQLGYEDLADRFIDGHLNRVRIIGALRSKDLPVDISDDQYEYKVITDHQFDTEFGIYESYKDGHLVPYPSRVEGTEMWQRARDAEAATAAAAAAAAAASGTRGGRGGRARGGAKRRAQDQPDGQPTVKKTTRSNFESQPLPTTPITPAKGLLATEIASHTDGAPVEEDSGPVTPEPVIAPNGVTPVVVARSDSKLGAHERSPPLPKNISDPDEYGCRMYNQKPSAKERGANSRLVVPRLFTFEEHEIGFRDSTNDSSKGHTHAKRGKYLDTPDSNGMHFDYWCNGYDYSNTTPADFDQELVEKHGLHPRFGVFLPTSTNAQEPTKPYVMPGKPVVFIAEPSGRISHASRSFQRTTNDRRVVDEPVRVKVNAAMRRFCKLQSIPLDDVAVTEYLPTEEELRSRSLGTAAKELESIPEAVETSPETDEQVSTEEELAEPPQQGGLAAMSVLTYATAFVEAELSTRAVPPPAPKATRYDAIRDVFTDSKPAPAPAAETNSLNLNFLAELCNVETRLEEPEGATAKAQTPHVAAPEAESEPRVRREDVPPVAPPSSQVPINAQHVPVEPAQEQHQAYYTYNGYAMPEPPRDVPMGPIRPIDPLYAGGRMAHYGPEGTMLAPASAPVQAPPTPVAATGYAHYWSQQAPPAPPAALAPAPAPSPALIQAQAPPAPGPGTPYSHGYWSQQPPPPPAQLPPPSPAMAQAQGPPPQQQQQQPQHHQHQQHYPQPPPPRMPFSAEPLPPQPLPPLRPPRGRSQPVQDDMLREPMMRPAPHGMNNYYPPGPPGPPRPYHHAYPAPEPLAPMPTLAQDRILPAPQPQQSYMGPSGPGPSYAPQMPSPTFGHPQPMPGPMGQSPPGTPQGVPGSMHRHRSTPSGSSDAGTGKYRKLQPAPVPAHRTWSSKPELKTIPYDHKETGASAALPKSGPTQIRAPQGAPVNSQATAPHPTAPHPNWSVRFAEPLTLPPLFPRTTTPARPRTMAQDMELDPTPPTSVENSTVSFEPAAASAEPVSAQPAPSQPAPSQPALSEQTPSESAVVTGPIDASTSENGLTASRLRPRRARPPAPTAAAAPSQSTTPRRRPRNPNRAASRKQTARRGAALATIQAQPQPPAEGA</sequence>
<dbReference type="Proteomes" id="UP001642720">
    <property type="component" value="Unassembled WGS sequence"/>
</dbReference>
<evidence type="ECO:0000313" key="2">
    <source>
        <dbReference type="EMBL" id="TFB02252.1"/>
    </source>
</evidence>
<gene>
    <name evidence="2" type="ORF">CCMA1212_006045</name>
</gene>
<feature type="compositionally biased region" description="Basic and acidic residues" evidence="1">
    <location>
        <begin position="1051"/>
        <end position="1063"/>
    </location>
</feature>
<dbReference type="GeneID" id="300577736"/>
<accession>A0ABY2H420</accession>